<feature type="transmembrane region" description="Helical" evidence="6">
    <location>
        <begin position="334"/>
        <end position="358"/>
    </location>
</feature>
<sequence>MAQTSFHLLRSRRFAPLFWTQALGGFNDNLFKQAMALFVAYRAGASSALDPASLTALAGATFVAPFIFLSAFAGTLADTMDKGVLARRLKVLEIVIMVGAAFALISGSLIGLFAVLFLLGCQAALFGPVKYALLPAHLKPQELVDGNALVEGATFIAILLGSILGGALIGSESGAFWVSIGLLAMAAIGLASSQFIPAAPPVADPNAMGATSSLGILREARANRTAWLSILGISWFWVVGATLLSFVPPLARDLLGGGEAVASVLLGVFSVGIAIGSLLCARSLKGEISPRPVPFAALAMSALLVVFALVMTALPTPPSLGRHVAEVVMAPGAIFVAGTLFALAVAAGFYAVPLFAILQHSAPEDAKARMIGANNIVNSLMMVAGAIVVAVLSSALKFSLPTLALILAALNLVAALIMVRLLSRIVLKAVVKSILSFVYDVEVRGEENVAKAGARRIVVANHQSFLDGLVVAAFMPGDPVFAVDTTIAKKWWSRPLLALVDYAALDPTNPMALKSLAREVEQGRMLVIFPEGRLTVTGSLMKVYDGPGLVADRTGADLIPVRIDGVQHTMFTRLAGRVARKMAPKITLTVMPPCRLDVDPAIKGRARRKIAGQRLYDVMSETLFRSSNIDRTLFRSLLDAAALNGRSRPIIEDIDFNPLGYGRLIAGAYVLGAKLRRFASEGEAVGILLPNSVGAIVTFFALQSTKRVPAMLNVSTGAAGMAAACRIAKVATVLSSRRFVEKAKLQAVAAELEKRVRIVYLEDIRETVGPLDKIAGLAKSYLPFLAYEDAHPDSAAVVLFTSGSEGSPKGVVLTHRNLQANRYQVGARIAFNTRDVVFNALPMFHSFGLTIGTLLPILAGIKTFLYPSPLHYRIVPELIYQTNATVFFATDTFLRGYARMANPYDFHSVRIVGAGAERVSDETRKTWSERFGVRILEGYGATETGPVIAFNTPMHFKAGTVGRPMPGLEVRIEPVTGIEGAGRLLVKGPNVMAGYFRDTAPGVIEPVTDGWYDTGDIVAIDEDGFVAIKGRAKRFAKIAGEMVSLGAVEDLAAKVSPGHRHAAVARPDARKGEAVVLLSEDPALTREAIAKAASAAGVPEIMLPREVIAGAAIPVLGTGKTDYVTLAAQAQAKAAA</sequence>
<feature type="domain" description="Major facilitator superfamily (MFS) profile" evidence="7">
    <location>
        <begin position="13"/>
        <end position="426"/>
    </location>
</feature>
<dbReference type="OrthoDB" id="9803968at2"/>
<dbReference type="Proteomes" id="UP000295122">
    <property type="component" value="Unassembled WGS sequence"/>
</dbReference>
<gene>
    <name evidence="8" type="ORF">EV668_3735</name>
</gene>
<dbReference type="InterPro" id="IPR036259">
    <property type="entry name" value="MFS_trans_sf"/>
</dbReference>
<dbReference type="Gene3D" id="3.30.300.30">
    <property type="match status" value="1"/>
</dbReference>
<dbReference type="SMART" id="SM00563">
    <property type="entry name" value="PlsC"/>
    <property type="match status" value="1"/>
</dbReference>
<proteinExistence type="inferred from homology"/>
<dbReference type="RefSeq" id="WP_133772816.1">
    <property type="nucleotide sequence ID" value="NZ_SNZR01000014.1"/>
</dbReference>
<dbReference type="PROSITE" id="PS00455">
    <property type="entry name" value="AMP_BINDING"/>
    <property type="match status" value="1"/>
</dbReference>
<evidence type="ECO:0000256" key="1">
    <source>
        <dbReference type="ARBA" id="ARBA00006432"/>
    </source>
</evidence>
<dbReference type="NCBIfam" id="NF005291">
    <property type="entry name" value="PRK06814.1"/>
    <property type="match status" value="1"/>
</dbReference>
<feature type="transmembrane region" description="Helical" evidence="6">
    <location>
        <begin position="94"/>
        <end position="127"/>
    </location>
</feature>
<dbReference type="PROSITE" id="PS50850">
    <property type="entry name" value="MFS"/>
    <property type="match status" value="1"/>
</dbReference>
<evidence type="ECO:0000256" key="3">
    <source>
        <dbReference type="ARBA" id="ARBA00022692"/>
    </source>
</evidence>
<feature type="transmembrane region" description="Helical" evidence="6">
    <location>
        <begin position="293"/>
        <end position="314"/>
    </location>
</feature>
<dbReference type="EMBL" id="SNZR01000014">
    <property type="protein sequence ID" value="TDR89245.1"/>
    <property type="molecule type" value="Genomic_DNA"/>
</dbReference>
<dbReference type="Pfam" id="PF01553">
    <property type="entry name" value="Acyltransferase"/>
    <property type="match status" value="1"/>
</dbReference>
<accession>A0A4R7BX32</accession>
<dbReference type="Gene3D" id="3.40.50.12780">
    <property type="entry name" value="N-terminal domain of ligase-like"/>
    <property type="match status" value="1"/>
</dbReference>
<evidence type="ECO:0000256" key="5">
    <source>
        <dbReference type="ARBA" id="ARBA00023136"/>
    </source>
</evidence>
<dbReference type="GO" id="GO:0031956">
    <property type="term" value="F:medium-chain fatty acid-CoA ligase activity"/>
    <property type="evidence" value="ECO:0007669"/>
    <property type="project" value="TreeGrafter"/>
</dbReference>
<dbReference type="InterPro" id="IPR002123">
    <property type="entry name" value="Plipid/glycerol_acylTrfase"/>
</dbReference>
<keyword evidence="8" id="KW-0012">Acyltransferase</keyword>
<dbReference type="InterPro" id="IPR020845">
    <property type="entry name" value="AMP-binding_CS"/>
</dbReference>
<dbReference type="SUPFAM" id="SSF69593">
    <property type="entry name" value="Glycerol-3-phosphate (1)-acyltransferase"/>
    <property type="match status" value="1"/>
</dbReference>
<reference evidence="8 9" key="1">
    <citation type="submission" date="2019-03" db="EMBL/GenBank/DDBJ databases">
        <title>Genomic Encyclopedia of Type Strains, Phase IV (KMG-IV): sequencing the most valuable type-strain genomes for metagenomic binning, comparative biology and taxonomic classification.</title>
        <authorList>
            <person name="Goeker M."/>
        </authorList>
    </citation>
    <scope>NUCLEOTIDE SEQUENCE [LARGE SCALE GENOMIC DNA]</scope>
    <source>
        <strain evidence="8 9">DSM 25903</strain>
    </source>
</reference>
<evidence type="ECO:0000256" key="6">
    <source>
        <dbReference type="SAM" id="Phobius"/>
    </source>
</evidence>
<dbReference type="Pfam" id="PF00501">
    <property type="entry name" value="AMP-binding"/>
    <property type="match status" value="1"/>
</dbReference>
<feature type="transmembrane region" description="Helical" evidence="6">
    <location>
        <begin position="52"/>
        <end position="74"/>
    </location>
</feature>
<keyword evidence="2 8" id="KW-0436">Ligase</keyword>
<feature type="transmembrane region" description="Helical" evidence="6">
    <location>
        <begin position="402"/>
        <end position="422"/>
    </location>
</feature>
<dbReference type="GO" id="GO:0006631">
    <property type="term" value="P:fatty acid metabolic process"/>
    <property type="evidence" value="ECO:0007669"/>
    <property type="project" value="TreeGrafter"/>
</dbReference>
<feature type="transmembrane region" description="Helical" evidence="6">
    <location>
        <begin position="260"/>
        <end position="281"/>
    </location>
</feature>
<dbReference type="GO" id="GO:0016746">
    <property type="term" value="F:acyltransferase activity"/>
    <property type="evidence" value="ECO:0007669"/>
    <property type="project" value="UniProtKB-KW"/>
</dbReference>
<evidence type="ECO:0000256" key="2">
    <source>
        <dbReference type="ARBA" id="ARBA00022598"/>
    </source>
</evidence>
<feature type="transmembrane region" description="Helical" evidence="6">
    <location>
        <begin position="226"/>
        <end position="248"/>
    </location>
</feature>
<dbReference type="Pfam" id="PF07690">
    <property type="entry name" value="MFS_1"/>
    <property type="match status" value="1"/>
</dbReference>
<name>A0A4R7BX32_9HYPH</name>
<keyword evidence="8" id="KW-0808">Transferase</keyword>
<evidence type="ECO:0000259" key="7">
    <source>
        <dbReference type="PROSITE" id="PS50850"/>
    </source>
</evidence>
<evidence type="ECO:0000313" key="8">
    <source>
        <dbReference type="EMBL" id="TDR89245.1"/>
    </source>
</evidence>
<organism evidence="8 9">
    <name type="scientific">Enterovirga rhinocerotis</name>
    <dbReference type="NCBI Taxonomy" id="1339210"/>
    <lineage>
        <taxon>Bacteria</taxon>
        <taxon>Pseudomonadati</taxon>
        <taxon>Pseudomonadota</taxon>
        <taxon>Alphaproteobacteria</taxon>
        <taxon>Hyphomicrobiales</taxon>
        <taxon>Methylobacteriaceae</taxon>
        <taxon>Enterovirga</taxon>
    </lineage>
</organism>
<evidence type="ECO:0000256" key="4">
    <source>
        <dbReference type="ARBA" id="ARBA00022989"/>
    </source>
</evidence>
<dbReference type="InterPro" id="IPR020846">
    <property type="entry name" value="MFS_dom"/>
</dbReference>
<dbReference type="InterPro" id="IPR011701">
    <property type="entry name" value="MFS"/>
</dbReference>
<keyword evidence="3 6" id="KW-0812">Transmembrane</keyword>
<dbReference type="Gene3D" id="1.20.1250.20">
    <property type="entry name" value="MFS general substrate transporter like domains"/>
    <property type="match status" value="1"/>
</dbReference>
<evidence type="ECO:0000313" key="9">
    <source>
        <dbReference type="Proteomes" id="UP000295122"/>
    </source>
</evidence>
<keyword evidence="5 6" id="KW-0472">Membrane</keyword>
<keyword evidence="4 6" id="KW-1133">Transmembrane helix</keyword>
<dbReference type="InterPro" id="IPR000873">
    <property type="entry name" value="AMP-dep_synth/lig_dom"/>
</dbReference>
<dbReference type="AlphaFoldDB" id="A0A4R7BX32"/>
<dbReference type="SUPFAM" id="SSF56801">
    <property type="entry name" value="Acetyl-CoA synthetase-like"/>
    <property type="match status" value="1"/>
</dbReference>
<keyword evidence="9" id="KW-1185">Reference proteome</keyword>
<dbReference type="PANTHER" id="PTHR43201">
    <property type="entry name" value="ACYL-COA SYNTHETASE"/>
    <property type="match status" value="1"/>
</dbReference>
<comment type="caution">
    <text evidence="8">The sequence shown here is derived from an EMBL/GenBank/DDBJ whole genome shotgun (WGS) entry which is preliminary data.</text>
</comment>
<feature type="transmembrane region" description="Helical" evidence="6">
    <location>
        <begin position="379"/>
        <end position="396"/>
    </location>
</feature>
<dbReference type="CDD" id="cd06173">
    <property type="entry name" value="MFS_MefA_like"/>
    <property type="match status" value="1"/>
</dbReference>
<feature type="transmembrane region" description="Helical" evidence="6">
    <location>
        <begin position="175"/>
        <end position="196"/>
    </location>
</feature>
<dbReference type="InterPro" id="IPR042099">
    <property type="entry name" value="ANL_N_sf"/>
</dbReference>
<dbReference type="GO" id="GO:0022857">
    <property type="term" value="F:transmembrane transporter activity"/>
    <property type="evidence" value="ECO:0007669"/>
    <property type="project" value="InterPro"/>
</dbReference>
<dbReference type="SUPFAM" id="SSF103473">
    <property type="entry name" value="MFS general substrate transporter"/>
    <property type="match status" value="1"/>
</dbReference>
<dbReference type="InterPro" id="IPR045851">
    <property type="entry name" value="AMP-bd_C_sf"/>
</dbReference>
<dbReference type="PANTHER" id="PTHR43201:SF5">
    <property type="entry name" value="MEDIUM-CHAIN ACYL-COA LIGASE ACSF2, MITOCHONDRIAL"/>
    <property type="match status" value="1"/>
</dbReference>
<feature type="transmembrane region" description="Helical" evidence="6">
    <location>
        <begin position="148"/>
        <end position="169"/>
    </location>
</feature>
<protein>
    <submittedName>
        <fullName evidence="8">Acyl-[acyl-carrier-protein]-phospholipid O-acyltransferase/long-chain-fatty-acid--[acyl-carrier-protein] ligase</fullName>
    </submittedName>
</protein>
<comment type="similarity">
    <text evidence="1">Belongs to the ATP-dependent AMP-binding enzyme family.</text>
</comment>
<dbReference type="CDD" id="cd07989">
    <property type="entry name" value="LPLAT_AGPAT-like"/>
    <property type="match status" value="1"/>
</dbReference>